<evidence type="ECO:0008006" key="4">
    <source>
        <dbReference type="Google" id="ProtNLM"/>
    </source>
</evidence>
<comment type="caution">
    <text evidence="2">The sequence shown here is derived from an EMBL/GenBank/DDBJ whole genome shotgun (WGS) entry which is preliminary data.</text>
</comment>
<sequence>MSEKKILILENTVCGAKPVREGDVVTASAADARLLITLKKAREATADDVKETAKKSKDVESGDSGKGGKSSE</sequence>
<accession>A0ABR9CT58</accession>
<evidence type="ECO:0000313" key="3">
    <source>
        <dbReference type="Proteomes" id="UP000632063"/>
    </source>
</evidence>
<protein>
    <recommendedName>
        <fullName evidence="4">50S ribosomal protein L25</fullName>
    </recommendedName>
</protein>
<reference evidence="3" key="1">
    <citation type="submission" date="2020-09" db="EMBL/GenBank/DDBJ databases">
        <title>The genome sequence of strain Labrenzia suaedae 4C16A.</title>
        <authorList>
            <person name="Liu Y."/>
        </authorList>
    </citation>
    <scope>NUCLEOTIDE SEQUENCE [LARGE SCALE GENOMIC DNA]</scope>
    <source>
        <strain evidence="3">4C16A</strain>
    </source>
</reference>
<dbReference type="RefSeq" id="WP_192150602.1">
    <property type="nucleotide sequence ID" value="NZ_JACYXI010000019.1"/>
</dbReference>
<organism evidence="2 3">
    <name type="scientific">Roseibium litorale</name>
    <dbReference type="NCBI Taxonomy" id="2803841"/>
    <lineage>
        <taxon>Bacteria</taxon>
        <taxon>Pseudomonadati</taxon>
        <taxon>Pseudomonadota</taxon>
        <taxon>Alphaproteobacteria</taxon>
        <taxon>Hyphomicrobiales</taxon>
        <taxon>Stappiaceae</taxon>
        <taxon>Roseibium</taxon>
    </lineage>
</organism>
<feature type="compositionally biased region" description="Basic and acidic residues" evidence="1">
    <location>
        <begin position="44"/>
        <end position="60"/>
    </location>
</feature>
<evidence type="ECO:0000313" key="2">
    <source>
        <dbReference type="EMBL" id="MBD8894035.1"/>
    </source>
</evidence>
<name>A0ABR9CT58_9HYPH</name>
<gene>
    <name evidence="2" type="ORF">IG616_21015</name>
</gene>
<dbReference type="EMBL" id="JACYXI010000019">
    <property type="protein sequence ID" value="MBD8894035.1"/>
    <property type="molecule type" value="Genomic_DNA"/>
</dbReference>
<reference evidence="2 3" key="2">
    <citation type="journal article" date="2021" name="Int. J. Syst. Evol. Microbiol.">
        <title>Roseibium litorale sp. nov., isolated from a tidal flat sediment and proposal for the reclassification of Labrenzia polysiphoniae as Roseibium polysiphoniae comb. nov.</title>
        <authorList>
            <person name="Liu Y."/>
            <person name="Pei T."/>
            <person name="Du J."/>
            <person name="Chao M."/>
            <person name="Deng M.R."/>
            <person name="Zhu H."/>
        </authorList>
    </citation>
    <scope>NUCLEOTIDE SEQUENCE [LARGE SCALE GENOMIC DNA]</scope>
    <source>
        <strain evidence="2 3">4C16A</strain>
    </source>
</reference>
<keyword evidence="3" id="KW-1185">Reference proteome</keyword>
<evidence type="ECO:0000256" key="1">
    <source>
        <dbReference type="SAM" id="MobiDB-lite"/>
    </source>
</evidence>
<feature type="region of interest" description="Disordered" evidence="1">
    <location>
        <begin position="44"/>
        <end position="72"/>
    </location>
</feature>
<proteinExistence type="predicted"/>
<dbReference type="Proteomes" id="UP000632063">
    <property type="component" value="Unassembled WGS sequence"/>
</dbReference>